<sequence length="481" mass="52942">MPCTATRLPLVALGLVLWGSSGAWSQPVPACRFNADIVAAADFLLTEPRIERRFWRDRASDDAAFLKIRYAGLSHADGLRLIDELRQRRPPPQRIEELRLAHARPADRATVLDGPIDSATGPVLSASAFRAAILDDDGERLFKALIRRASPQQTPILADALQVQLARGLADLDDATKDRVARRAEAAGFWRFSLEVLAAKSDPSAWLATLKRSPFAPPDAARLAELFAPLWRGYATLNPQAYQRDALPVELRAAAEQLEARRMPETTSIDHVNTLVRLAPRAQFLMTVLNQTGSVRLGSEVAQPLVEDIQAGRLDPAQDDDAVQILIFSGLDRVLGRAQASAQLMSFRSSIGSAPDQTTLIRLERTVARQALRPYLTGNRPALPERPLPLSPDFDWESWSRTAQILRAGTPVPDGSQPIAAELLEAAGRYPEALLAWRHVADREAGRIGAHAMLLALDQRCARLMSPPAPLQEPVYRFEPR</sequence>
<dbReference type="EMBL" id="CP039690">
    <property type="protein sequence ID" value="QCI63635.1"/>
    <property type="molecule type" value="Genomic_DNA"/>
</dbReference>
<feature type="signal peptide" evidence="1">
    <location>
        <begin position="1"/>
        <end position="25"/>
    </location>
</feature>
<name>A0A4D7AVP5_9HYPH</name>
<keyword evidence="1" id="KW-0732">Signal</keyword>
<gene>
    <name evidence="2" type="ORF">E8M01_04920</name>
</gene>
<reference evidence="2 3" key="1">
    <citation type="submission" date="2019-04" db="EMBL/GenBank/DDBJ databases">
        <title>Phreatobacter aquaticus sp. nov.</title>
        <authorList>
            <person name="Choi A."/>
        </authorList>
    </citation>
    <scope>NUCLEOTIDE SEQUENCE [LARGE SCALE GENOMIC DNA]</scope>
    <source>
        <strain evidence="2 3">KCTC 52518</strain>
    </source>
</reference>
<evidence type="ECO:0000313" key="2">
    <source>
        <dbReference type="EMBL" id="QCI63635.1"/>
    </source>
</evidence>
<keyword evidence="3" id="KW-1185">Reference proteome</keyword>
<accession>A0A4D7AVP5</accession>
<dbReference type="Proteomes" id="UP000298781">
    <property type="component" value="Chromosome"/>
</dbReference>
<protein>
    <recommendedName>
        <fullName evidence="4">DUF1800 domain-containing protein</fullName>
    </recommendedName>
</protein>
<evidence type="ECO:0000256" key="1">
    <source>
        <dbReference type="SAM" id="SignalP"/>
    </source>
</evidence>
<dbReference type="RefSeq" id="WP_136959092.1">
    <property type="nucleotide sequence ID" value="NZ_CP039690.1"/>
</dbReference>
<evidence type="ECO:0000313" key="3">
    <source>
        <dbReference type="Proteomes" id="UP000298781"/>
    </source>
</evidence>
<dbReference type="KEGG" id="pstg:E8M01_04920"/>
<dbReference type="OrthoDB" id="8063471at2"/>
<evidence type="ECO:0008006" key="4">
    <source>
        <dbReference type="Google" id="ProtNLM"/>
    </source>
</evidence>
<proteinExistence type="predicted"/>
<organism evidence="2 3">
    <name type="scientific">Phreatobacter stygius</name>
    <dbReference type="NCBI Taxonomy" id="1940610"/>
    <lineage>
        <taxon>Bacteria</taxon>
        <taxon>Pseudomonadati</taxon>
        <taxon>Pseudomonadota</taxon>
        <taxon>Alphaproteobacteria</taxon>
        <taxon>Hyphomicrobiales</taxon>
        <taxon>Phreatobacteraceae</taxon>
        <taxon>Phreatobacter</taxon>
    </lineage>
</organism>
<dbReference type="AlphaFoldDB" id="A0A4D7AVP5"/>
<feature type="chain" id="PRO_5020839522" description="DUF1800 domain-containing protein" evidence="1">
    <location>
        <begin position="26"/>
        <end position="481"/>
    </location>
</feature>